<reference evidence="7 8" key="1">
    <citation type="submission" date="2020-02" db="EMBL/GenBank/DDBJ databases">
        <title>Out from the shadows clarifying the taxonomy of the family Cryomorphaceae and related taxa by utilizing the GTDB taxonomic framework.</title>
        <authorList>
            <person name="Bowman J.P."/>
        </authorList>
    </citation>
    <scope>NUCLEOTIDE SEQUENCE [LARGE SCALE GENOMIC DNA]</scope>
    <source>
        <strain evidence="7 8">QSSC 1-22</strain>
    </source>
</reference>
<feature type="domain" description="Peptidase S9 prolyl oligopeptidase catalytic" evidence="6">
    <location>
        <begin position="420"/>
        <end position="631"/>
    </location>
</feature>
<dbReference type="PANTHER" id="PTHR42776">
    <property type="entry name" value="SERINE PEPTIDASE S9 FAMILY MEMBER"/>
    <property type="match status" value="1"/>
</dbReference>
<evidence type="ECO:0000256" key="1">
    <source>
        <dbReference type="ARBA" id="ARBA00010040"/>
    </source>
</evidence>
<dbReference type="Pfam" id="PF00326">
    <property type="entry name" value="Peptidase_S9"/>
    <property type="match status" value="1"/>
</dbReference>
<proteinExistence type="inferred from homology"/>
<accession>A0A7K3WTK6</accession>
<name>A0A7K3WTK6_9FLAO</name>
<evidence type="ECO:0000313" key="7">
    <source>
        <dbReference type="EMBL" id="NEN24824.1"/>
    </source>
</evidence>
<feature type="chain" id="PRO_5029720392" evidence="5">
    <location>
        <begin position="19"/>
        <end position="631"/>
    </location>
</feature>
<evidence type="ECO:0000256" key="3">
    <source>
        <dbReference type="ARBA" id="ARBA00022729"/>
    </source>
</evidence>
<dbReference type="FunFam" id="3.40.50.1820:FF:000028">
    <property type="entry name" value="S9 family peptidase"/>
    <property type="match status" value="1"/>
</dbReference>
<keyword evidence="8" id="KW-1185">Reference proteome</keyword>
<keyword evidence="4" id="KW-0378">Hydrolase</keyword>
<dbReference type="InterPro" id="IPR001375">
    <property type="entry name" value="Peptidase_S9_cat"/>
</dbReference>
<evidence type="ECO:0000259" key="6">
    <source>
        <dbReference type="Pfam" id="PF00326"/>
    </source>
</evidence>
<dbReference type="RefSeq" id="WP_163286219.1">
    <property type="nucleotide sequence ID" value="NZ_JAAGVY010000034.1"/>
</dbReference>
<dbReference type="InterPro" id="IPR011042">
    <property type="entry name" value="6-blade_b-propeller_TolB-like"/>
</dbReference>
<comment type="caution">
    <text evidence="7">The sequence shown here is derived from an EMBL/GenBank/DDBJ whole genome shotgun (WGS) entry which is preliminary data.</text>
</comment>
<dbReference type="Proteomes" id="UP000486602">
    <property type="component" value="Unassembled WGS sequence"/>
</dbReference>
<feature type="signal peptide" evidence="5">
    <location>
        <begin position="1"/>
        <end position="18"/>
    </location>
</feature>
<protein>
    <submittedName>
        <fullName evidence="7">S9 family peptidase</fullName>
    </submittedName>
</protein>
<organism evidence="7 8">
    <name type="scientific">Cryomorpha ignava</name>
    <dbReference type="NCBI Taxonomy" id="101383"/>
    <lineage>
        <taxon>Bacteria</taxon>
        <taxon>Pseudomonadati</taxon>
        <taxon>Bacteroidota</taxon>
        <taxon>Flavobacteriia</taxon>
        <taxon>Flavobacteriales</taxon>
        <taxon>Cryomorphaceae</taxon>
        <taxon>Cryomorpha</taxon>
    </lineage>
</organism>
<evidence type="ECO:0000313" key="8">
    <source>
        <dbReference type="Proteomes" id="UP000486602"/>
    </source>
</evidence>
<dbReference type="Gene3D" id="3.40.50.1820">
    <property type="entry name" value="alpha/beta hydrolase"/>
    <property type="match status" value="1"/>
</dbReference>
<dbReference type="Gene3D" id="2.120.10.30">
    <property type="entry name" value="TolB, C-terminal domain"/>
    <property type="match status" value="1"/>
</dbReference>
<dbReference type="SUPFAM" id="SSF53474">
    <property type="entry name" value="alpha/beta-Hydrolases"/>
    <property type="match status" value="1"/>
</dbReference>
<comment type="similarity">
    <text evidence="1">Belongs to the peptidase S9C family.</text>
</comment>
<dbReference type="PANTHER" id="PTHR42776:SF13">
    <property type="entry name" value="DIPEPTIDYL-PEPTIDASE 5"/>
    <property type="match status" value="1"/>
</dbReference>
<dbReference type="AlphaFoldDB" id="A0A7K3WTK6"/>
<dbReference type="GO" id="GO:0004252">
    <property type="term" value="F:serine-type endopeptidase activity"/>
    <property type="evidence" value="ECO:0007669"/>
    <property type="project" value="TreeGrafter"/>
</dbReference>
<sequence>MKLKSLLLFLFLPILASAQVMTPELLWSLGRVSAVGISQDGTSLVYKVTTPDIPGNTFNSQTFVLNLKTGDVRKDSVGKSLVVNPKLSPDGKWKLTDYAVKVRKITGEDYYPKMDKSDAMIFDELNVRHWDTWEKGEHNHVFLVSVNGNDSIDLNKGEPYDTPTKPFGGGEDYVWNPSGKSVVYVSKKMKGNEYVNSTNTDLYEYNVATKTTKNITESNKGYDTNPTYSKGGTLSWLSMARDGYESDKNDIKIMLNGKAVNLTKDWDGTVNSFIWSDDNKTIYFTAATKGTEQLFSVNVSGNAESKTTVKQVTTGVHNISGLVGFANGRLIAGKTDMNHARELYAIDLNAGHLAQLTHVNDEIYNDLKMSNVQSRMVETTDGKQMLVWMIYPPDFDASKKYPTLLYTQGGPQSALSQFYSFRWNFQLMAANGYIVVAPNRRGMPGYGVEWNEQISKDWGGQNMRDYLSAIDAVAKEPYVDTDRLGCVGASYGGYSAFYLEGIHDGRFKTFIAHDGPFNLKSMYGTTEELFFMNWDIGGPYWDKTNEAAQKTYNEYNPINHVQDWKTPILIIQGGKDFRIPIGQGLEAFTATQMLGIKSRLLYLPEENHWVLSPQNGIVWQNEFFRWLKETL</sequence>
<evidence type="ECO:0000256" key="4">
    <source>
        <dbReference type="ARBA" id="ARBA00022801"/>
    </source>
</evidence>
<keyword evidence="3 5" id="KW-0732">Signal</keyword>
<evidence type="ECO:0000256" key="5">
    <source>
        <dbReference type="SAM" id="SignalP"/>
    </source>
</evidence>
<evidence type="ECO:0000256" key="2">
    <source>
        <dbReference type="ARBA" id="ARBA00022670"/>
    </source>
</evidence>
<keyword evidence="2" id="KW-0645">Protease</keyword>
<dbReference type="EMBL" id="JAAGVY010000034">
    <property type="protein sequence ID" value="NEN24824.1"/>
    <property type="molecule type" value="Genomic_DNA"/>
</dbReference>
<gene>
    <name evidence="7" type="ORF">G3O08_15080</name>
</gene>
<dbReference type="SUPFAM" id="SSF82171">
    <property type="entry name" value="DPP6 N-terminal domain-like"/>
    <property type="match status" value="1"/>
</dbReference>
<dbReference type="GO" id="GO:0006508">
    <property type="term" value="P:proteolysis"/>
    <property type="evidence" value="ECO:0007669"/>
    <property type="project" value="UniProtKB-KW"/>
</dbReference>
<dbReference type="InterPro" id="IPR029058">
    <property type="entry name" value="AB_hydrolase_fold"/>
</dbReference>